<reference evidence="1" key="1">
    <citation type="submission" date="2021-06" db="EMBL/GenBank/DDBJ databases">
        <title>Parelaphostrongylus tenuis whole genome reference sequence.</title>
        <authorList>
            <person name="Garwood T.J."/>
            <person name="Larsen P.A."/>
            <person name="Fountain-Jones N.M."/>
            <person name="Garbe J.R."/>
            <person name="Macchietto M.G."/>
            <person name="Kania S.A."/>
            <person name="Gerhold R.W."/>
            <person name="Richards J.E."/>
            <person name="Wolf T.M."/>
        </authorList>
    </citation>
    <scope>NUCLEOTIDE SEQUENCE</scope>
    <source>
        <strain evidence="1">MNPRO001-30</strain>
        <tissue evidence="1">Meninges</tissue>
    </source>
</reference>
<dbReference type="AlphaFoldDB" id="A0AAD5MLV8"/>
<dbReference type="Proteomes" id="UP001196413">
    <property type="component" value="Unassembled WGS sequence"/>
</dbReference>
<comment type="caution">
    <text evidence="1">The sequence shown here is derived from an EMBL/GenBank/DDBJ whole genome shotgun (WGS) entry which is preliminary data.</text>
</comment>
<proteinExistence type="predicted"/>
<organism evidence="1 2">
    <name type="scientific">Parelaphostrongylus tenuis</name>
    <name type="common">Meningeal worm</name>
    <dbReference type="NCBI Taxonomy" id="148309"/>
    <lineage>
        <taxon>Eukaryota</taxon>
        <taxon>Metazoa</taxon>
        <taxon>Ecdysozoa</taxon>
        <taxon>Nematoda</taxon>
        <taxon>Chromadorea</taxon>
        <taxon>Rhabditida</taxon>
        <taxon>Rhabditina</taxon>
        <taxon>Rhabditomorpha</taxon>
        <taxon>Strongyloidea</taxon>
        <taxon>Metastrongylidae</taxon>
        <taxon>Parelaphostrongylus</taxon>
    </lineage>
</organism>
<evidence type="ECO:0000313" key="2">
    <source>
        <dbReference type="Proteomes" id="UP001196413"/>
    </source>
</evidence>
<dbReference type="EMBL" id="JAHQIW010004024">
    <property type="protein sequence ID" value="KAJ1360905.1"/>
    <property type="molecule type" value="Genomic_DNA"/>
</dbReference>
<evidence type="ECO:0000313" key="1">
    <source>
        <dbReference type="EMBL" id="KAJ1360905.1"/>
    </source>
</evidence>
<sequence>MPVKHCVHCMHKSCRLEWRKRNMRTAFQILLDRLLANNKDEEVGDEADNCMVSNPLVTTAFSDDSSSHGEVQYATENEENVREWSKKYRLRMLHFNERHGIQDDVAHVPSVIRRL</sequence>
<gene>
    <name evidence="1" type="ORF">KIN20_020013</name>
</gene>
<keyword evidence="2" id="KW-1185">Reference proteome</keyword>
<name>A0AAD5MLV8_PARTN</name>
<protein>
    <submittedName>
        <fullName evidence="1">Uncharacterized protein</fullName>
    </submittedName>
</protein>
<accession>A0AAD5MLV8</accession>